<dbReference type="Proteomes" id="UP000800093">
    <property type="component" value="Unassembled WGS sequence"/>
</dbReference>
<accession>A0A9P4K315</accession>
<dbReference type="AlphaFoldDB" id="A0A9P4K315"/>
<evidence type="ECO:0000256" key="1">
    <source>
        <dbReference type="SAM" id="Phobius"/>
    </source>
</evidence>
<reference evidence="3" key="1">
    <citation type="journal article" date="2020" name="Stud. Mycol.">
        <title>101 Dothideomycetes genomes: A test case for predicting lifestyles and emergence of pathogens.</title>
        <authorList>
            <person name="Haridas S."/>
            <person name="Albert R."/>
            <person name="Binder M."/>
            <person name="Bloem J."/>
            <person name="LaButti K."/>
            <person name="Salamov A."/>
            <person name="Andreopoulos B."/>
            <person name="Baker S."/>
            <person name="Barry K."/>
            <person name="Bills G."/>
            <person name="Bluhm B."/>
            <person name="Cannon C."/>
            <person name="Castanera R."/>
            <person name="Culley D."/>
            <person name="Daum C."/>
            <person name="Ezra D."/>
            <person name="Gonzalez J."/>
            <person name="Henrissat B."/>
            <person name="Kuo A."/>
            <person name="Liang C."/>
            <person name="Lipzen A."/>
            <person name="Lutzoni F."/>
            <person name="Magnuson J."/>
            <person name="Mondo S."/>
            <person name="Nolan M."/>
            <person name="Ohm R."/>
            <person name="Pangilinan J."/>
            <person name="Park H.-J."/>
            <person name="Ramirez L."/>
            <person name="Alfaro M."/>
            <person name="Sun H."/>
            <person name="Tritt A."/>
            <person name="Yoshinaga Y."/>
            <person name="Zwiers L.-H."/>
            <person name="Turgeon B."/>
            <person name="Goodwin S."/>
            <person name="Spatafora J."/>
            <person name="Crous P."/>
            <person name="Grigoriev I."/>
        </authorList>
    </citation>
    <scope>NUCLEOTIDE SEQUENCE [LARGE SCALE GENOMIC DNA]</scope>
    <source>
        <strain evidence="3">CBS 304.66</strain>
    </source>
</reference>
<comment type="caution">
    <text evidence="2">The sequence shown here is derived from an EMBL/GenBank/DDBJ whole genome shotgun (WGS) entry which is preliminary data.</text>
</comment>
<name>A0A9P4K315_9PLEO</name>
<keyword evidence="1" id="KW-0472">Membrane</keyword>
<gene>
    <name evidence="2" type="ORF">CC78DRAFT_380544</name>
</gene>
<evidence type="ECO:0000313" key="2">
    <source>
        <dbReference type="EMBL" id="KAF2260976.1"/>
    </source>
</evidence>
<dbReference type="EMBL" id="ML986667">
    <property type="protein sequence ID" value="KAF2260976.1"/>
    <property type="molecule type" value="Genomic_DNA"/>
</dbReference>
<evidence type="ECO:0000313" key="3">
    <source>
        <dbReference type="Proteomes" id="UP000800093"/>
    </source>
</evidence>
<organism evidence="2 3">
    <name type="scientific">Lojkania enalia</name>
    <dbReference type="NCBI Taxonomy" id="147567"/>
    <lineage>
        <taxon>Eukaryota</taxon>
        <taxon>Fungi</taxon>
        <taxon>Dikarya</taxon>
        <taxon>Ascomycota</taxon>
        <taxon>Pezizomycotina</taxon>
        <taxon>Dothideomycetes</taxon>
        <taxon>Pleosporomycetidae</taxon>
        <taxon>Pleosporales</taxon>
        <taxon>Pleosporales incertae sedis</taxon>
        <taxon>Lojkania</taxon>
    </lineage>
</organism>
<keyword evidence="1" id="KW-0812">Transmembrane</keyword>
<feature type="transmembrane region" description="Helical" evidence="1">
    <location>
        <begin position="6"/>
        <end position="26"/>
    </location>
</feature>
<protein>
    <submittedName>
        <fullName evidence="2">Uncharacterized protein</fullName>
    </submittedName>
</protein>
<proteinExistence type="predicted"/>
<feature type="transmembrane region" description="Helical" evidence="1">
    <location>
        <begin position="38"/>
        <end position="59"/>
    </location>
</feature>
<keyword evidence="3" id="KW-1185">Reference proteome</keyword>
<keyword evidence="1" id="KW-1133">Transmembrane helix</keyword>
<sequence>MNSVYYIIIPFYAYWIFVIATKVTIWEVLWKRNFTDSIMNNTSGILTHIIYLLSSVYFAEGTTAT</sequence>